<dbReference type="InterPro" id="IPR032580">
    <property type="entry name" value="SatD"/>
</dbReference>
<reference evidence="1" key="1">
    <citation type="journal article" date="2014" name="Int. J. Syst. Evol. Microbiol.">
        <title>Complete genome sequence of Corynebacterium casei LMG S-19264T (=DSM 44701T), isolated from a smear-ripened cheese.</title>
        <authorList>
            <consortium name="US DOE Joint Genome Institute (JGI-PGF)"/>
            <person name="Walter F."/>
            <person name="Albersmeier A."/>
            <person name="Kalinowski J."/>
            <person name="Ruckert C."/>
        </authorList>
    </citation>
    <scope>NUCLEOTIDE SEQUENCE</scope>
    <source>
        <strain evidence="1">CGMCC 1.12997</strain>
    </source>
</reference>
<evidence type="ECO:0000313" key="2">
    <source>
        <dbReference type="Proteomes" id="UP000647241"/>
    </source>
</evidence>
<reference evidence="1" key="2">
    <citation type="submission" date="2020-09" db="EMBL/GenBank/DDBJ databases">
        <authorList>
            <person name="Sun Q."/>
            <person name="Zhou Y."/>
        </authorList>
    </citation>
    <scope>NUCLEOTIDE SEQUENCE</scope>
    <source>
        <strain evidence="1">CGMCC 1.12997</strain>
    </source>
</reference>
<dbReference type="AlphaFoldDB" id="A0A917HRZ9"/>
<accession>A0A917HRZ9</accession>
<keyword evidence="2" id="KW-1185">Reference proteome</keyword>
<organism evidence="1 2">
    <name type="scientific">Edaphobacter dinghuensis</name>
    <dbReference type="NCBI Taxonomy" id="1560005"/>
    <lineage>
        <taxon>Bacteria</taxon>
        <taxon>Pseudomonadati</taxon>
        <taxon>Acidobacteriota</taxon>
        <taxon>Terriglobia</taxon>
        <taxon>Terriglobales</taxon>
        <taxon>Acidobacteriaceae</taxon>
        <taxon>Edaphobacter</taxon>
    </lineage>
</organism>
<comment type="caution">
    <text evidence="1">The sequence shown here is derived from an EMBL/GenBank/DDBJ whole genome shotgun (WGS) entry which is preliminary data.</text>
</comment>
<protein>
    <recommendedName>
        <fullName evidence="3">SatD family protein</fullName>
    </recommendedName>
</protein>
<name>A0A917HRZ9_9BACT</name>
<evidence type="ECO:0008006" key="3">
    <source>
        <dbReference type="Google" id="ProtNLM"/>
    </source>
</evidence>
<evidence type="ECO:0000313" key="1">
    <source>
        <dbReference type="EMBL" id="GGG87365.1"/>
    </source>
</evidence>
<dbReference type="EMBL" id="BMGT01000004">
    <property type="protein sequence ID" value="GGG87365.1"/>
    <property type="molecule type" value="Genomic_DNA"/>
</dbReference>
<sequence length="218" mass="24875">MPKQERFSVITADIVGSRKVESFRLKRDKTLKQISDLHLREKLIVSRYAVTAWDEFQTILTEPEHTPRVMLDLRRFFYPSHLWIAVGVGLVSEARKTPINRFAGGQAFERARLAVERLSKNSPKFRILSGFESGVEEFDSVANTVYHLHDTLIEGTTAKQWETINTLIASSGQEEAAQKLGVGVSTVSRTLKRAHYWHMIETADTMGALFKKTFQLHE</sequence>
<proteinExistence type="predicted"/>
<dbReference type="Pfam" id="PF16264">
    <property type="entry name" value="SatD"/>
    <property type="match status" value="1"/>
</dbReference>
<gene>
    <name evidence="1" type="ORF">GCM10011585_34290</name>
</gene>
<dbReference type="Proteomes" id="UP000647241">
    <property type="component" value="Unassembled WGS sequence"/>
</dbReference>